<dbReference type="OrthoDB" id="271736at2157"/>
<evidence type="ECO:0008006" key="4">
    <source>
        <dbReference type="Google" id="ProtNLM"/>
    </source>
</evidence>
<keyword evidence="1" id="KW-1133">Transmembrane helix</keyword>
<dbReference type="Proteomes" id="UP000002071">
    <property type="component" value="Chromosome"/>
</dbReference>
<evidence type="ECO:0000313" key="3">
    <source>
        <dbReference type="Proteomes" id="UP000002071"/>
    </source>
</evidence>
<dbReference type="KEGG" id="hut:Huta_1165"/>
<keyword evidence="3" id="KW-1185">Reference proteome</keyword>
<proteinExistence type="predicted"/>
<organism evidence="2 3">
    <name type="scientific">Halorhabdus utahensis (strain DSM 12940 / JCM 11049 / AX-2)</name>
    <dbReference type="NCBI Taxonomy" id="519442"/>
    <lineage>
        <taxon>Archaea</taxon>
        <taxon>Methanobacteriati</taxon>
        <taxon>Methanobacteriota</taxon>
        <taxon>Stenosarchaea group</taxon>
        <taxon>Halobacteria</taxon>
        <taxon>Halobacteriales</taxon>
        <taxon>Haloarculaceae</taxon>
        <taxon>Halorhabdus</taxon>
    </lineage>
</organism>
<dbReference type="STRING" id="519442.Huta_1165"/>
<feature type="transmembrane region" description="Helical" evidence="1">
    <location>
        <begin position="222"/>
        <end position="246"/>
    </location>
</feature>
<dbReference type="eggNOG" id="arCOG08148">
    <property type="taxonomic scope" value="Archaea"/>
</dbReference>
<keyword evidence="1" id="KW-0812">Transmembrane</keyword>
<accession>C7NMM8</accession>
<dbReference type="AlphaFoldDB" id="C7NMM8"/>
<feature type="transmembrane region" description="Helical" evidence="1">
    <location>
        <begin position="35"/>
        <end position="56"/>
    </location>
</feature>
<evidence type="ECO:0000313" key="2">
    <source>
        <dbReference type="EMBL" id="ACV11341.1"/>
    </source>
</evidence>
<gene>
    <name evidence="2" type="ordered locus">Huta_1165</name>
</gene>
<keyword evidence="1" id="KW-0472">Membrane</keyword>
<dbReference type="RefSeq" id="WP_015788916.1">
    <property type="nucleotide sequence ID" value="NC_013158.1"/>
</dbReference>
<name>C7NMM8_HALUD</name>
<reference evidence="2 3" key="1">
    <citation type="journal article" date="2009" name="Stand. Genomic Sci.">
        <title>Complete genome sequence of Halorhabdus utahensis type strain (AX-2).</title>
        <authorList>
            <person name="Anderson I."/>
            <person name="Tindall B.J."/>
            <person name="Pomrenke H."/>
            <person name="Goker M."/>
            <person name="Lapidus A."/>
            <person name="Nolan M."/>
            <person name="Copeland A."/>
            <person name="Glavina Del Rio T."/>
            <person name="Chen F."/>
            <person name="Tice H."/>
            <person name="Cheng J.F."/>
            <person name="Lucas S."/>
            <person name="Chertkov O."/>
            <person name="Bruce D."/>
            <person name="Brettin T."/>
            <person name="Detter J.C."/>
            <person name="Han C."/>
            <person name="Goodwin L."/>
            <person name="Land M."/>
            <person name="Hauser L."/>
            <person name="Chang Y.J."/>
            <person name="Jeffries C.D."/>
            <person name="Pitluck S."/>
            <person name="Pati A."/>
            <person name="Mavromatis K."/>
            <person name="Ivanova N."/>
            <person name="Ovchinnikova G."/>
            <person name="Chen A."/>
            <person name="Palaniappan K."/>
            <person name="Chain P."/>
            <person name="Rohde M."/>
            <person name="Bristow J."/>
            <person name="Eisen J.A."/>
            <person name="Markowitz V."/>
            <person name="Hugenholtz P."/>
            <person name="Kyrpides N.C."/>
            <person name="Klenk H.P."/>
        </authorList>
    </citation>
    <scope>NUCLEOTIDE SEQUENCE [LARGE SCALE GENOMIC DNA]</scope>
    <source>
        <strain evidence="3">DSM 12940 / JCM 11049 / AX-2</strain>
    </source>
</reference>
<feature type="transmembrane region" description="Helical" evidence="1">
    <location>
        <begin position="145"/>
        <end position="169"/>
    </location>
</feature>
<dbReference type="EMBL" id="CP001687">
    <property type="protein sequence ID" value="ACV11341.1"/>
    <property type="molecule type" value="Genomic_DNA"/>
</dbReference>
<sequence length="256" mass="26830">MTEALDLKTGASPARRLSAGIGAQIRAFVRTPINVVLLVVLPLVVVEGYGVAMAAFPQLPFVDTGTLAEMGRVNGAIYSVAFFAGVLGLFQVISARQADERLRICGYSRSELFASRLITVALGSLIITGAALAVLWWNVPPEAPLFAFGALALAALVYGLIGMLVGAVLPRALEGSLVMVFLVDFDDFLSSGLLDIDSPILPLFPLHFPHKLFRSAVFDGSVALGNAAAGVTYVLVTGVVALLVYVRLTGNGGELA</sequence>
<dbReference type="HOGENOM" id="CLU_1084196_0_0_2"/>
<evidence type="ECO:0000256" key="1">
    <source>
        <dbReference type="SAM" id="Phobius"/>
    </source>
</evidence>
<protein>
    <recommendedName>
        <fullName evidence="4">ABC-2 type transporter</fullName>
    </recommendedName>
</protein>
<feature type="transmembrane region" description="Helical" evidence="1">
    <location>
        <begin position="117"/>
        <end position="139"/>
    </location>
</feature>
<dbReference type="GeneID" id="8383440"/>
<feature type="transmembrane region" description="Helical" evidence="1">
    <location>
        <begin position="76"/>
        <end position="96"/>
    </location>
</feature>